<dbReference type="Gene3D" id="3.40.50.150">
    <property type="entry name" value="Vaccinia Virus protein VP39"/>
    <property type="match status" value="1"/>
</dbReference>
<sequence>MSSPSSPSPLDRLVSQYYQQVELPSLSLPDNATLLTPTTQHALYNRMFNHSDPALWPLPPAHYRMRVLKLIIARLEQSLTNPEEDEIIDDLLETWGTLLTHPKPSAIDQAQQLTYIKYTAPPPPPPHPTTSPQPPKQQPAQQRTTITSESRGLILSAGTTGFRTWEAALHLGTYLATNPSAAHAWIAGKRVIELGAGTGFLGMFCAQHLQPRSVVVTDREIALIEQIQDCAGRNKLISDGDGDNNNNNNTTTTTPAKRFAAGIWEWGTPLDIPGLGNGRGGSSEGVGDGALGEAKGRKFDVALGADLIYDVDLVPLLVATIQDLFTNYGLQQFIISATLRNEDTFRTFLRACEAQEFTVEQIPFTSPPEAEQKGFYHSTAIPIRIYRITRPTI</sequence>
<keyword evidence="3" id="KW-1185">Reference proteome</keyword>
<proteinExistence type="predicted"/>
<dbReference type="AlphaFoldDB" id="A0A8G1VXX6"/>
<dbReference type="EMBL" id="KZ824644">
    <property type="protein sequence ID" value="RAK77130.1"/>
    <property type="molecule type" value="Genomic_DNA"/>
</dbReference>
<accession>A0A8G1VXX6</accession>
<organism evidence="2 3">
    <name type="scientific">Aspergillus fijiensis CBS 313.89</name>
    <dbReference type="NCBI Taxonomy" id="1448319"/>
    <lineage>
        <taxon>Eukaryota</taxon>
        <taxon>Fungi</taxon>
        <taxon>Dikarya</taxon>
        <taxon>Ascomycota</taxon>
        <taxon>Pezizomycotina</taxon>
        <taxon>Eurotiomycetes</taxon>
        <taxon>Eurotiomycetidae</taxon>
        <taxon>Eurotiales</taxon>
        <taxon>Aspergillaceae</taxon>
        <taxon>Aspergillus</taxon>
    </lineage>
</organism>
<dbReference type="Proteomes" id="UP000249789">
    <property type="component" value="Unassembled WGS sequence"/>
</dbReference>
<dbReference type="RefSeq" id="XP_040801140.1">
    <property type="nucleotide sequence ID" value="XM_040941309.1"/>
</dbReference>
<dbReference type="Pfam" id="PF10294">
    <property type="entry name" value="Methyltransf_16"/>
    <property type="match status" value="1"/>
</dbReference>
<dbReference type="VEuPathDB" id="FungiDB:BO72DRAFT_378446"/>
<dbReference type="PANTHER" id="PTHR14614">
    <property type="entry name" value="HEPATOCELLULAR CARCINOMA-ASSOCIATED ANTIGEN"/>
    <property type="match status" value="1"/>
</dbReference>
<evidence type="ECO:0000313" key="3">
    <source>
        <dbReference type="Proteomes" id="UP000249789"/>
    </source>
</evidence>
<feature type="compositionally biased region" description="Pro residues" evidence="1">
    <location>
        <begin position="120"/>
        <end position="137"/>
    </location>
</feature>
<gene>
    <name evidence="2" type="ORF">BO72DRAFT_378446</name>
</gene>
<dbReference type="GO" id="GO:0005737">
    <property type="term" value="C:cytoplasm"/>
    <property type="evidence" value="ECO:0007669"/>
    <property type="project" value="TreeGrafter"/>
</dbReference>
<dbReference type="GeneID" id="63858642"/>
<evidence type="ECO:0008006" key="4">
    <source>
        <dbReference type="Google" id="ProtNLM"/>
    </source>
</evidence>
<dbReference type="SUPFAM" id="SSF53335">
    <property type="entry name" value="S-adenosyl-L-methionine-dependent methyltransferases"/>
    <property type="match status" value="1"/>
</dbReference>
<evidence type="ECO:0000313" key="2">
    <source>
        <dbReference type="EMBL" id="RAK77130.1"/>
    </source>
</evidence>
<evidence type="ECO:0000256" key="1">
    <source>
        <dbReference type="SAM" id="MobiDB-lite"/>
    </source>
</evidence>
<feature type="region of interest" description="Disordered" evidence="1">
    <location>
        <begin position="117"/>
        <end position="147"/>
    </location>
</feature>
<dbReference type="InterPro" id="IPR029063">
    <property type="entry name" value="SAM-dependent_MTases_sf"/>
</dbReference>
<dbReference type="GO" id="GO:0008757">
    <property type="term" value="F:S-adenosylmethionine-dependent methyltransferase activity"/>
    <property type="evidence" value="ECO:0007669"/>
    <property type="project" value="UniProtKB-ARBA"/>
</dbReference>
<name>A0A8G1VXX6_9EURO</name>
<dbReference type="InterPro" id="IPR019410">
    <property type="entry name" value="Methyltransf_16"/>
</dbReference>
<protein>
    <recommendedName>
        <fullName evidence="4">S-adenosyl-L-methionine-dependent methyltransferase</fullName>
    </recommendedName>
</protein>
<reference evidence="2 3" key="1">
    <citation type="submission" date="2018-02" db="EMBL/GenBank/DDBJ databases">
        <title>The genomes of Aspergillus section Nigri reveals drivers in fungal speciation.</title>
        <authorList>
            <consortium name="DOE Joint Genome Institute"/>
            <person name="Vesth T.C."/>
            <person name="Nybo J."/>
            <person name="Theobald S."/>
            <person name="Brandl J."/>
            <person name="Frisvad J.C."/>
            <person name="Nielsen K.F."/>
            <person name="Lyhne E.K."/>
            <person name="Kogle M.E."/>
            <person name="Kuo A."/>
            <person name="Riley R."/>
            <person name="Clum A."/>
            <person name="Nolan M."/>
            <person name="Lipzen A."/>
            <person name="Salamov A."/>
            <person name="Henrissat B."/>
            <person name="Wiebenga A."/>
            <person name="De vries R.P."/>
            <person name="Grigoriev I.V."/>
            <person name="Mortensen U.H."/>
            <person name="Andersen M.R."/>
            <person name="Baker S.E."/>
        </authorList>
    </citation>
    <scope>NUCLEOTIDE SEQUENCE [LARGE SCALE GENOMIC DNA]</scope>
    <source>
        <strain evidence="2 3">CBS 313.89</strain>
    </source>
</reference>
<dbReference type="PANTHER" id="PTHR14614:SF130">
    <property type="entry name" value="PROTEIN-LYSINE N-METHYLTRANSFERASE EEF2KMT"/>
    <property type="match status" value="1"/>
</dbReference>
<dbReference type="OrthoDB" id="194386at2759"/>